<evidence type="ECO:0000256" key="6">
    <source>
        <dbReference type="HAMAP-Rule" id="MF_00867"/>
    </source>
</evidence>
<feature type="compositionally biased region" description="Basic and acidic residues" evidence="7">
    <location>
        <begin position="77"/>
        <end position="96"/>
    </location>
</feature>
<dbReference type="RefSeq" id="WP_035810195.1">
    <property type="nucleotide sequence ID" value="NZ_CCSE01000001.1"/>
</dbReference>
<dbReference type="Proteomes" id="UP000044136">
    <property type="component" value="Unassembled WGS sequence"/>
</dbReference>
<dbReference type="InterPro" id="IPR036867">
    <property type="entry name" value="R3H_dom_sf"/>
</dbReference>
<comment type="subcellular location">
    <subcellularLocation>
        <location evidence="6">Cytoplasm</location>
    </subcellularLocation>
</comment>
<dbReference type="Pfam" id="PF01424">
    <property type="entry name" value="R3H"/>
    <property type="match status" value="1"/>
</dbReference>
<keyword evidence="1 6" id="KW-0963">Cytoplasm</keyword>
<dbReference type="eggNOG" id="COG1847">
    <property type="taxonomic scope" value="Bacteria"/>
</dbReference>
<dbReference type="Pfam" id="PF13083">
    <property type="entry name" value="KH_KhpA-B"/>
    <property type="match status" value="1"/>
</dbReference>
<dbReference type="HAMAP" id="MF_00867">
    <property type="entry name" value="KhpB"/>
    <property type="match status" value="1"/>
</dbReference>
<gene>
    <name evidence="6" type="primary">khpB</name>
    <name evidence="6" type="synonym">eloR</name>
    <name evidence="9" type="ORF">BN1048_01662</name>
</gene>
<dbReference type="SMART" id="SM01245">
    <property type="entry name" value="Jag_N"/>
    <property type="match status" value="1"/>
</dbReference>
<name>A0A078MA43_9STAP</name>
<dbReference type="EMBL" id="CCSE01000001">
    <property type="protein sequence ID" value="CEA02277.1"/>
    <property type="molecule type" value="Genomic_DNA"/>
</dbReference>
<keyword evidence="3 6" id="KW-0133">Cell shape</keyword>
<dbReference type="CDD" id="cd02644">
    <property type="entry name" value="R3H_jag"/>
    <property type="match status" value="1"/>
</dbReference>
<dbReference type="InterPro" id="IPR038247">
    <property type="entry name" value="Jag_N_dom_sf"/>
</dbReference>
<dbReference type="HOGENOM" id="CLU_042512_0_0_9"/>
<feature type="region of interest" description="Disordered" evidence="7">
    <location>
        <begin position="73"/>
        <end position="134"/>
    </location>
</feature>
<dbReference type="STRING" id="1461582.BN1048_01662"/>
<evidence type="ECO:0000256" key="5">
    <source>
        <dbReference type="ARBA" id="ARBA00023316"/>
    </source>
</evidence>
<accession>A0A078MA43</accession>
<dbReference type="PANTHER" id="PTHR35800">
    <property type="entry name" value="PROTEIN JAG"/>
    <property type="match status" value="1"/>
</dbReference>
<comment type="subunit">
    <text evidence="6">Forms a complex with KhpA.</text>
</comment>
<evidence type="ECO:0000256" key="1">
    <source>
        <dbReference type="ARBA" id="ARBA00022490"/>
    </source>
</evidence>
<dbReference type="GO" id="GO:0005737">
    <property type="term" value="C:cytoplasm"/>
    <property type="evidence" value="ECO:0007669"/>
    <property type="project" value="UniProtKB-SubCell"/>
</dbReference>
<dbReference type="CDD" id="cd02414">
    <property type="entry name" value="KH-II_Jag"/>
    <property type="match status" value="1"/>
</dbReference>
<dbReference type="InterPro" id="IPR034079">
    <property type="entry name" value="R3H_KhpB"/>
</dbReference>
<evidence type="ECO:0000256" key="7">
    <source>
        <dbReference type="SAM" id="MobiDB-lite"/>
    </source>
</evidence>
<evidence type="ECO:0000256" key="4">
    <source>
        <dbReference type="ARBA" id="ARBA00023186"/>
    </source>
</evidence>
<comment type="similarity">
    <text evidence="6">Belongs to the KhpB RNA-binding protein family.</text>
</comment>
<comment type="caution">
    <text evidence="6">Lacks conserved residue(s) required for the propagation of feature annotation.</text>
</comment>
<evidence type="ECO:0000313" key="9">
    <source>
        <dbReference type="EMBL" id="CEA02277.1"/>
    </source>
</evidence>
<keyword evidence="10" id="KW-1185">Reference proteome</keyword>
<dbReference type="InterPro" id="IPR038008">
    <property type="entry name" value="Jag_KH"/>
</dbReference>
<dbReference type="PROSITE" id="PS51061">
    <property type="entry name" value="R3H"/>
    <property type="match status" value="1"/>
</dbReference>
<dbReference type="InterPro" id="IPR015946">
    <property type="entry name" value="KH_dom-like_a/b"/>
</dbReference>
<evidence type="ECO:0000256" key="2">
    <source>
        <dbReference type="ARBA" id="ARBA00022884"/>
    </source>
</evidence>
<dbReference type="Gene3D" id="3.30.1370.50">
    <property type="entry name" value="R3H-like domain"/>
    <property type="match status" value="1"/>
</dbReference>
<dbReference type="GO" id="GO:0071555">
    <property type="term" value="P:cell wall organization"/>
    <property type="evidence" value="ECO:0007669"/>
    <property type="project" value="UniProtKB-KW"/>
</dbReference>
<evidence type="ECO:0000256" key="3">
    <source>
        <dbReference type="ARBA" id="ARBA00022960"/>
    </source>
</evidence>
<dbReference type="AlphaFoldDB" id="A0A078MA43"/>
<sequence>MYRIYTEKTVDDAVAKGLNELGVTEDDIKIEVIDGGSGGFLGFGKRDAEVQLTVINPELKTYGSIEEMIAQRSTQAEVKHEETPVEPEKTETDFEQVKVQPEPEAVQQPADKVEAAEAPGQTAAEPPAEKPVQAEVPDDTDDAHTVYESPINSAAADTADYISRVVQEMNIPNDTEVSIKDTTVTIEFHAQLAAKIIGKRGQTLNALQELAQNYFNTIYKSYGTVFLDVENYREKRRETLESLAINMSKKAMRTNEPVKMEPMPSFERKIMHHVLSRIKNVETYSEGREPNRYLVIIKK</sequence>
<dbReference type="OrthoDB" id="9794483at2"/>
<dbReference type="GO" id="GO:0009252">
    <property type="term" value="P:peptidoglycan biosynthetic process"/>
    <property type="evidence" value="ECO:0007669"/>
    <property type="project" value="UniProtKB-UniRule"/>
</dbReference>
<organism evidence="9 10">
    <name type="scientific">Jeotgalicoccus saudimassiliensis</name>
    <dbReference type="NCBI Taxonomy" id="1461582"/>
    <lineage>
        <taxon>Bacteria</taxon>
        <taxon>Bacillati</taxon>
        <taxon>Bacillota</taxon>
        <taxon>Bacilli</taxon>
        <taxon>Bacillales</taxon>
        <taxon>Staphylococcaceae</taxon>
        <taxon>Jeotgalicoccus</taxon>
    </lineage>
</organism>
<keyword evidence="5 6" id="KW-0961">Cell wall biogenesis/degradation</keyword>
<comment type="function">
    <text evidence="6">A probable RNA chaperone. Forms a complex with KhpA which binds to cellular RNA and controls its expression. Plays a role in peptidoglycan (PG) homeostasis and cell length regulation.</text>
</comment>
<evidence type="ECO:0000259" key="8">
    <source>
        <dbReference type="PROSITE" id="PS51061"/>
    </source>
</evidence>
<feature type="domain" description="R3H" evidence="8">
    <location>
        <begin position="234"/>
        <end position="299"/>
    </location>
</feature>
<proteinExistence type="inferred from homology"/>
<dbReference type="Gene3D" id="3.30.30.80">
    <property type="entry name" value="probable RNA-binding protein from clostridium symbiosum atcc 14940"/>
    <property type="match status" value="1"/>
</dbReference>
<dbReference type="InterPro" id="IPR032782">
    <property type="entry name" value="KhpB_N"/>
</dbReference>
<dbReference type="InterPro" id="IPR039247">
    <property type="entry name" value="KhpB"/>
</dbReference>
<dbReference type="PANTHER" id="PTHR35800:SF1">
    <property type="entry name" value="RNA-BINDING PROTEIN KHPB"/>
    <property type="match status" value="1"/>
</dbReference>
<dbReference type="GO" id="GO:0008360">
    <property type="term" value="P:regulation of cell shape"/>
    <property type="evidence" value="ECO:0007669"/>
    <property type="project" value="UniProtKB-KW"/>
</dbReference>
<dbReference type="SMART" id="SM00393">
    <property type="entry name" value="R3H"/>
    <property type="match status" value="1"/>
</dbReference>
<reference evidence="9 10" key="1">
    <citation type="submission" date="2014-07" db="EMBL/GenBank/DDBJ databases">
        <authorList>
            <person name="Urmite Genomes Urmite Genomes"/>
        </authorList>
    </citation>
    <scope>NUCLEOTIDE SEQUENCE [LARGE SCALE GENOMIC DNA]</scope>
    <source>
        <strain evidence="9 10">13MG44_air</strain>
    </source>
</reference>
<protein>
    <recommendedName>
        <fullName evidence="6">RNA-binding protein KhpB</fullName>
    </recommendedName>
    <alternativeName>
        <fullName evidence="6">RNA-binding protein EloR</fullName>
    </alternativeName>
</protein>
<dbReference type="NCBIfam" id="NF041568">
    <property type="entry name" value="Jag_EloR"/>
    <property type="match status" value="1"/>
</dbReference>
<keyword evidence="2 6" id="KW-0694">RNA-binding</keyword>
<dbReference type="SUPFAM" id="SSF82708">
    <property type="entry name" value="R3H domain"/>
    <property type="match status" value="1"/>
</dbReference>
<evidence type="ECO:0000313" key="10">
    <source>
        <dbReference type="Proteomes" id="UP000044136"/>
    </source>
</evidence>
<keyword evidence="4 6" id="KW-0143">Chaperone</keyword>
<dbReference type="Gene3D" id="3.30.300.20">
    <property type="match status" value="1"/>
</dbReference>
<comment type="domain">
    <text evidence="6">Has an N-terminal Jag-N domain and 2 RNA-binding domains (KH and R3H).</text>
</comment>
<dbReference type="InterPro" id="IPR001374">
    <property type="entry name" value="R3H_dom"/>
</dbReference>
<dbReference type="GO" id="GO:0003723">
    <property type="term" value="F:RNA binding"/>
    <property type="evidence" value="ECO:0007669"/>
    <property type="project" value="UniProtKB-UniRule"/>
</dbReference>
<dbReference type="Pfam" id="PF14804">
    <property type="entry name" value="Jag_N"/>
    <property type="match status" value="1"/>
</dbReference>